<dbReference type="OrthoDB" id="293340at2157"/>
<dbReference type="Proteomes" id="UP000199199">
    <property type="component" value="Unassembled WGS sequence"/>
</dbReference>
<name>A0A1I6SQ95_9EURY</name>
<proteinExistence type="predicted"/>
<comment type="subcellular location">
    <subcellularLocation>
        <location evidence="1">Cell membrane</location>
        <topology evidence="1">Multi-pass membrane protein</topology>
    </subcellularLocation>
</comment>
<dbReference type="PANTHER" id="PTHR42723:SF1">
    <property type="entry name" value="CHLOROPHYLL SYNTHASE, CHLOROPLASTIC"/>
    <property type="match status" value="1"/>
</dbReference>
<feature type="transmembrane region" description="Helical" evidence="5">
    <location>
        <begin position="125"/>
        <end position="142"/>
    </location>
</feature>
<dbReference type="Gene3D" id="1.20.120.1780">
    <property type="entry name" value="UbiA prenyltransferase"/>
    <property type="match status" value="1"/>
</dbReference>
<keyword evidence="3 5" id="KW-1133">Transmembrane helix</keyword>
<evidence type="ECO:0000256" key="2">
    <source>
        <dbReference type="ARBA" id="ARBA00022692"/>
    </source>
</evidence>
<organism evidence="6 7">
    <name type="scientific">Halostagnicola kamekurae</name>
    <dbReference type="NCBI Taxonomy" id="619731"/>
    <lineage>
        <taxon>Archaea</taxon>
        <taxon>Methanobacteriati</taxon>
        <taxon>Methanobacteriota</taxon>
        <taxon>Stenosarchaea group</taxon>
        <taxon>Halobacteria</taxon>
        <taxon>Halobacteriales</taxon>
        <taxon>Natrialbaceae</taxon>
        <taxon>Halostagnicola</taxon>
    </lineage>
</organism>
<evidence type="ECO:0000256" key="5">
    <source>
        <dbReference type="SAM" id="Phobius"/>
    </source>
</evidence>
<feature type="transmembrane region" description="Helical" evidence="5">
    <location>
        <begin position="149"/>
        <end position="171"/>
    </location>
</feature>
<feature type="transmembrane region" description="Helical" evidence="5">
    <location>
        <begin position="99"/>
        <end position="119"/>
    </location>
</feature>
<evidence type="ECO:0000313" key="6">
    <source>
        <dbReference type="EMBL" id="SFS78988.1"/>
    </source>
</evidence>
<evidence type="ECO:0000256" key="4">
    <source>
        <dbReference type="ARBA" id="ARBA00023136"/>
    </source>
</evidence>
<evidence type="ECO:0000256" key="1">
    <source>
        <dbReference type="ARBA" id="ARBA00004651"/>
    </source>
</evidence>
<feature type="transmembrane region" description="Helical" evidence="5">
    <location>
        <begin position="272"/>
        <end position="293"/>
    </location>
</feature>
<dbReference type="EMBL" id="FOZS01000002">
    <property type="protein sequence ID" value="SFS78988.1"/>
    <property type="molecule type" value="Genomic_DNA"/>
</dbReference>
<dbReference type="InterPro" id="IPR050475">
    <property type="entry name" value="Prenyltransferase_related"/>
</dbReference>
<dbReference type="AlphaFoldDB" id="A0A1I6SQ95"/>
<feature type="transmembrane region" description="Helical" evidence="5">
    <location>
        <begin position="27"/>
        <end position="54"/>
    </location>
</feature>
<dbReference type="InterPro" id="IPR044878">
    <property type="entry name" value="UbiA_sf"/>
</dbReference>
<accession>A0A1I6SQ95</accession>
<evidence type="ECO:0000256" key="3">
    <source>
        <dbReference type="ARBA" id="ARBA00022989"/>
    </source>
</evidence>
<gene>
    <name evidence="6" type="ORF">SAMN04488556_2834</name>
</gene>
<dbReference type="InterPro" id="IPR000537">
    <property type="entry name" value="UbiA_prenyltransferase"/>
</dbReference>
<dbReference type="GO" id="GO:0005886">
    <property type="term" value="C:plasma membrane"/>
    <property type="evidence" value="ECO:0007669"/>
    <property type="project" value="UniProtKB-SubCell"/>
</dbReference>
<feature type="transmembrane region" description="Helical" evidence="5">
    <location>
        <begin position="230"/>
        <end position="252"/>
    </location>
</feature>
<sequence>MHTRTVHAVISFRSAPRLESARTRLEAIALFLVNSNLHISLSATSIALVTVLLIDLRLEVVPLFIVFAATMFVYSINRVTDLEEDARNVPGRAAFTREYGRLLLALGVGLYVLAIGVAVVLELPGARYTVIPLLVTIAYSFFRLKRVFLVKNLTVGVAWGLIPLGVGYYYGVLEAPGIVFLAAYVTTMLTVAAIVFDIKDIDGDRAAGIRTVPVVFDTRRTRILAQFSNVAVAASVVVCVVGNLVPVTFLVLLAFNAYVGTYIPFATRDRSVLFYGFVIDGEQIFLACCVLALELTLW</sequence>
<keyword evidence="4 5" id="KW-0472">Membrane</keyword>
<reference evidence="7" key="1">
    <citation type="submission" date="2016-10" db="EMBL/GenBank/DDBJ databases">
        <authorList>
            <person name="Varghese N."/>
            <person name="Submissions S."/>
        </authorList>
    </citation>
    <scope>NUCLEOTIDE SEQUENCE [LARGE SCALE GENOMIC DNA]</scope>
    <source>
        <strain evidence="7">DSM 22427</strain>
    </source>
</reference>
<keyword evidence="7" id="KW-1185">Reference proteome</keyword>
<dbReference type="Gene3D" id="1.10.357.140">
    <property type="entry name" value="UbiA prenyltransferase"/>
    <property type="match status" value="1"/>
</dbReference>
<dbReference type="GO" id="GO:0016765">
    <property type="term" value="F:transferase activity, transferring alkyl or aryl (other than methyl) groups"/>
    <property type="evidence" value="ECO:0007669"/>
    <property type="project" value="InterPro"/>
</dbReference>
<feature type="transmembrane region" description="Helical" evidence="5">
    <location>
        <begin position="60"/>
        <end position="79"/>
    </location>
</feature>
<dbReference type="PANTHER" id="PTHR42723">
    <property type="entry name" value="CHLOROPHYLL SYNTHASE"/>
    <property type="match status" value="1"/>
</dbReference>
<feature type="transmembrane region" description="Helical" evidence="5">
    <location>
        <begin position="177"/>
        <end position="196"/>
    </location>
</feature>
<dbReference type="Pfam" id="PF01040">
    <property type="entry name" value="UbiA"/>
    <property type="match status" value="1"/>
</dbReference>
<keyword evidence="2 5" id="KW-0812">Transmembrane</keyword>
<protein>
    <submittedName>
        <fullName evidence="6">4-hydroxybenzoate polyprenyltransferase</fullName>
    </submittedName>
</protein>
<evidence type="ECO:0000313" key="7">
    <source>
        <dbReference type="Proteomes" id="UP000199199"/>
    </source>
</evidence>
<keyword evidence="6" id="KW-0808">Transferase</keyword>